<dbReference type="InterPro" id="IPR000644">
    <property type="entry name" value="CBS_dom"/>
</dbReference>
<keyword evidence="4" id="KW-1185">Reference proteome</keyword>
<comment type="caution">
    <text evidence="3">The sequence shown here is derived from an EMBL/GenBank/DDBJ whole genome shotgun (WGS) entry which is preliminary data.</text>
</comment>
<dbReference type="Pfam" id="PF00571">
    <property type="entry name" value="CBS"/>
    <property type="match status" value="2"/>
</dbReference>
<evidence type="ECO:0000259" key="2">
    <source>
        <dbReference type="PROSITE" id="PS51371"/>
    </source>
</evidence>
<keyword evidence="1" id="KW-0129">CBS domain</keyword>
<sequence>MKNAERFIVAFNKIEKHMDSEINENRYIPFHRSVYLLRKENAVIKRYHNDLLEFSELRNAIVHERTELNYTIADPHNHIVEAIERIAEEITAPKLVIPMFQKTLRTIESDLKLRDVLGIIRETDFSQFPVYRNKKFIGLLTDKGILHWLAHNMSEAIEQVVNVKISKLIEDEKRAQNYLFIPKTMSVYHAEDIFIEQIRNQKRLDALLITEDGKPDQPLLGMISTNDLIEIP</sequence>
<dbReference type="EMBL" id="JAPRAT010000001">
    <property type="protein sequence ID" value="MCZ0701719.1"/>
    <property type="molecule type" value="Genomic_DNA"/>
</dbReference>
<accession>A0A9J6R839</accession>
<evidence type="ECO:0000256" key="1">
    <source>
        <dbReference type="PROSITE-ProRule" id="PRU00703"/>
    </source>
</evidence>
<dbReference type="SUPFAM" id="SSF54631">
    <property type="entry name" value="CBS-domain pair"/>
    <property type="match status" value="1"/>
</dbReference>
<dbReference type="Proteomes" id="UP001084197">
    <property type="component" value="Unassembled WGS sequence"/>
</dbReference>
<feature type="domain" description="CBS" evidence="2">
    <location>
        <begin position="99"/>
        <end position="155"/>
    </location>
</feature>
<dbReference type="Gene3D" id="3.10.580.10">
    <property type="entry name" value="CBS-domain"/>
    <property type="match status" value="1"/>
</dbReference>
<dbReference type="PROSITE" id="PS51371">
    <property type="entry name" value="CBS"/>
    <property type="match status" value="1"/>
</dbReference>
<dbReference type="AlphaFoldDB" id="A0A9J6R839"/>
<name>A0A9J6R839_9BACI</name>
<reference evidence="3" key="1">
    <citation type="submission" date="2022-11" db="EMBL/GenBank/DDBJ databases">
        <title>WGS of Natronobacillus azotifigens 24KS-1, an anaerobic diazotrophic haloalkaliphile from soda-rich habitats.</title>
        <authorList>
            <person name="Sorokin D.Y."/>
            <person name="Merkel A.Y."/>
        </authorList>
    </citation>
    <scope>NUCLEOTIDE SEQUENCE</scope>
    <source>
        <strain evidence="3">24KS-1</strain>
    </source>
</reference>
<evidence type="ECO:0000313" key="4">
    <source>
        <dbReference type="Proteomes" id="UP001084197"/>
    </source>
</evidence>
<dbReference type="RefSeq" id="WP_268778483.1">
    <property type="nucleotide sequence ID" value="NZ_JAPRAT010000001.1"/>
</dbReference>
<protein>
    <submittedName>
        <fullName evidence="3">CBS domain-containing protein</fullName>
    </submittedName>
</protein>
<organism evidence="3 4">
    <name type="scientific">Natronobacillus azotifigens</name>
    <dbReference type="NCBI Taxonomy" id="472978"/>
    <lineage>
        <taxon>Bacteria</taxon>
        <taxon>Bacillati</taxon>
        <taxon>Bacillota</taxon>
        <taxon>Bacilli</taxon>
        <taxon>Bacillales</taxon>
        <taxon>Bacillaceae</taxon>
        <taxon>Natronobacillus</taxon>
    </lineage>
</organism>
<proteinExistence type="predicted"/>
<gene>
    <name evidence="3" type="ORF">OWO01_00655</name>
</gene>
<dbReference type="InterPro" id="IPR046342">
    <property type="entry name" value="CBS_dom_sf"/>
</dbReference>
<evidence type="ECO:0000313" key="3">
    <source>
        <dbReference type="EMBL" id="MCZ0701719.1"/>
    </source>
</evidence>